<dbReference type="AlphaFoldDB" id="A0AAC9Z8M7"/>
<protein>
    <recommendedName>
        <fullName evidence="3">DUF3168 domain-containing protein</fullName>
    </recommendedName>
</protein>
<evidence type="ECO:0000313" key="1">
    <source>
        <dbReference type="EMBL" id="ATF05845.1"/>
    </source>
</evidence>
<evidence type="ECO:0000313" key="2">
    <source>
        <dbReference type="Proteomes" id="UP000217545"/>
    </source>
</evidence>
<dbReference type="EMBL" id="CP010784">
    <property type="protein sequence ID" value="ATF05845.1"/>
    <property type="molecule type" value="Genomic_DNA"/>
</dbReference>
<organism evidence="1 2">
    <name type="scientific">Phaeobacter gallaeciensis</name>
    <dbReference type="NCBI Taxonomy" id="60890"/>
    <lineage>
        <taxon>Bacteria</taxon>
        <taxon>Pseudomonadati</taxon>
        <taxon>Pseudomonadota</taxon>
        <taxon>Alphaproteobacteria</taxon>
        <taxon>Rhodobacterales</taxon>
        <taxon>Roseobacteraceae</taxon>
        <taxon>Phaeobacter</taxon>
    </lineage>
</organism>
<accession>A0AAC9Z8M7</accession>
<reference evidence="1 2" key="1">
    <citation type="journal article" date="2017" name="Front. Microbiol.">
        <title>Phaeobacter piscinae sp. nov., a species of the Roseobacter group and potential aquaculture probiont.</title>
        <authorList>
            <person name="Sonnenschein E.C."/>
            <person name="Phippen C.B.W."/>
            <person name="Nielsen K.F."/>
            <person name="Mateiu R.V."/>
            <person name="Melchiorsen J."/>
            <person name="Gram L."/>
            <person name="Overmann J."/>
            <person name="Freese H.M."/>
        </authorList>
    </citation>
    <scope>NUCLEOTIDE SEQUENCE [LARGE SCALE GENOMIC DNA]</scope>
    <source>
        <strain evidence="1 2">P63</strain>
    </source>
</reference>
<dbReference type="Proteomes" id="UP000217545">
    <property type="component" value="Chromosome"/>
</dbReference>
<gene>
    <name evidence="1" type="ORF">PhaeoP63_01770</name>
</gene>
<dbReference type="RefSeq" id="WP_024097211.1">
    <property type="nucleotide sequence ID" value="NZ_CP010588.1"/>
</dbReference>
<dbReference type="GeneID" id="31848772"/>
<evidence type="ECO:0008006" key="3">
    <source>
        <dbReference type="Google" id="ProtNLM"/>
    </source>
</evidence>
<proteinExistence type="predicted"/>
<sequence length="117" mass="12952">MEEYLQNLLEAAVSCPVKWGYFEDGETMPLVSMSRMSGRRYHTLNSKGLMQGSIQIDCWGQSYRQAMNASREVRTVLEGYSGGTIVSARLTAVRDSNSTDASAAHRVSLTFAITYGE</sequence>
<name>A0AAC9Z8M7_9RHOB</name>